<evidence type="ECO:0000256" key="1">
    <source>
        <dbReference type="ARBA" id="ARBA00007623"/>
    </source>
</evidence>
<dbReference type="PROSITE" id="PS50203">
    <property type="entry name" value="CALPAIN_CAT"/>
    <property type="match status" value="1"/>
</dbReference>
<organism evidence="4 5">
    <name type="scientific">Oesophagostomum dentatum</name>
    <name type="common">Nodular worm</name>
    <dbReference type="NCBI Taxonomy" id="61180"/>
    <lineage>
        <taxon>Eukaryota</taxon>
        <taxon>Metazoa</taxon>
        <taxon>Ecdysozoa</taxon>
        <taxon>Nematoda</taxon>
        <taxon>Chromadorea</taxon>
        <taxon>Rhabditida</taxon>
        <taxon>Rhabditina</taxon>
        <taxon>Rhabditomorpha</taxon>
        <taxon>Strongyloidea</taxon>
        <taxon>Strongylidae</taxon>
        <taxon>Oesophagostomum</taxon>
    </lineage>
</organism>
<accession>A0A0B1SUQ7</accession>
<name>A0A0B1SUQ7_OESDE</name>
<dbReference type="GO" id="GO:0006508">
    <property type="term" value="P:proteolysis"/>
    <property type="evidence" value="ECO:0007669"/>
    <property type="project" value="InterPro"/>
</dbReference>
<dbReference type="SUPFAM" id="SSF49758">
    <property type="entry name" value="Calpain large subunit, middle domain (domain III)"/>
    <property type="match status" value="1"/>
</dbReference>
<proteinExistence type="inferred from homology"/>
<comment type="caution">
    <text evidence="2">Lacks conserved residue(s) required for the propagation of feature annotation.</text>
</comment>
<evidence type="ECO:0000256" key="2">
    <source>
        <dbReference type="PROSITE-ProRule" id="PRU00239"/>
    </source>
</evidence>
<dbReference type="InterPro" id="IPR036213">
    <property type="entry name" value="Calpain_III_sf"/>
</dbReference>
<dbReference type="GO" id="GO:0005737">
    <property type="term" value="C:cytoplasm"/>
    <property type="evidence" value="ECO:0007669"/>
    <property type="project" value="TreeGrafter"/>
</dbReference>
<sequence>MGLRFDHDGEFWMSFEDFMRNFEKMEICNLDPDVMDEVKKKKKKKKAYQLTDSDPDDDDELCTVIFAVMQKCRRNLKADGLDNVPTGFAVYDVSFYVFISLET</sequence>
<dbReference type="OrthoDB" id="424753at2759"/>
<reference evidence="4 5" key="1">
    <citation type="submission" date="2014-03" db="EMBL/GenBank/DDBJ databases">
        <title>Draft genome of the hookworm Oesophagostomum dentatum.</title>
        <authorList>
            <person name="Mitreva M."/>
        </authorList>
    </citation>
    <scope>NUCLEOTIDE SEQUENCE [LARGE SCALE GENOMIC DNA]</scope>
    <source>
        <strain evidence="4 5">OD-Hann</strain>
    </source>
</reference>
<dbReference type="Proteomes" id="UP000053660">
    <property type="component" value="Unassembled WGS sequence"/>
</dbReference>
<keyword evidence="5" id="KW-1185">Reference proteome</keyword>
<dbReference type="InterPro" id="IPR001300">
    <property type="entry name" value="Peptidase_C2_calpain_cat"/>
</dbReference>
<gene>
    <name evidence="4" type="ORF">OESDEN_11555</name>
</gene>
<feature type="domain" description="Calpain catalytic" evidence="3">
    <location>
        <begin position="1"/>
        <end position="31"/>
    </location>
</feature>
<evidence type="ECO:0000313" key="4">
    <source>
        <dbReference type="EMBL" id="KHJ88649.1"/>
    </source>
</evidence>
<dbReference type="EMBL" id="KN555485">
    <property type="protein sequence ID" value="KHJ88649.1"/>
    <property type="molecule type" value="Genomic_DNA"/>
</dbReference>
<dbReference type="Pfam" id="PF00648">
    <property type="entry name" value="Peptidase_C2"/>
    <property type="match status" value="1"/>
</dbReference>
<dbReference type="InterPro" id="IPR038765">
    <property type="entry name" value="Papain-like_cys_pep_sf"/>
</dbReference>
<dbReference type="PANTHER" id="PTHR10183:SF419">
    <property type="entry name" value="CALPAIN CLP-1"/>
    <property type="match status" value="1"/>
</dbReference>
<dbReference type="Pfam" id="PF01067">
    <property type="entry name" value="Calpain_III"/>
    <property type="match status" value="1"/>
</dbReference>
<comment type="similarity">
    <text evidence="1">Belongs to the peptidase C2 family.</text>
</comment>
<dbReference type="PANTHER" id="PTHR10183">
    <property type="entry name" value="CALPAIN"/>
    <property type="match status" value="1"/>
</dbReference>
<dbReference type="SUPFAM" id="SSF54001">
    <property type="entry name" value="Cysteine proteinases"/>
    <property type="match status" value="1"/>
</dbReference>
<evidence type="ECO:0000313" key="5">
    <source>
        <dbReference type="Proteomes" id="UP000053660"/>
    </source>
</evidence>
<dbReference type="AlphaFoldDB" id="A0A0B1SUQ7"/>
<evidence type="ECO:0000259" key="3">
    <source>
        <dbReference type="PROSITE" id="PS50203"/>
    </source>
</evidence>
<dbReference type="InterPro" id="IPR022684">
    <property type="entry name" value="Calpain_cysteine_protease"/>
</dbReference>
<protein>
    <recommendedName>
        <fullName evidence="3">Calpain catalytic domain-containing protein</fullName>
    </recommendedName>
</protein>
<dbReference type="InterPro" id="IPR022682">
    <property type="entry name" value="Calpain_domain_III"/>
</dbReference>
<dbReference type="Gene3D" id="3.90.70.10">
    <property type="entry name" value="Cysteine proteinases"/>
    <property type="match status" value="1"/>
</dbReference>
<dbReference type="GO" id="GO:0004198">
    <property type="term" value="F:calcium-dependent cysteine-type endopeptidase activity"/>
    <property type="evidence" value="ECO:0007669"/>
    <property type="project" value="InterPro"/>
</dbReference>
<dbReference type="Gene3D" id="2.60.120.380">
    <property type="match status" value="1"/>
</dbReference>